<dbReference type="GeneID" id="19240593"/>
<evidence type="ECO:0000313" key="7">
    <source>
        <dbReference type="Proteomes" id="UP000019373"/>
    </source>
</evidence>
<keyword evidence="7" id="KW-1185">Reference proteome</keyword>
<protein>
    <submittedName>
        <fullName evidence="6">Uncharacterized protein</fullName>
    </submittedName>
</protein>
<dbReference type="EMBL" id="KE721517">
    <property type="protein sequence ID" value="ERF68506.1"/>
    <property type="molecule type" value="Genomic_DNA"/>
</dbReference>
<organism evidence="6 7">
    <name type="scientific">Endocarpon pusillum (strain Z07020 / HMAS-L-300199)</name>
    <name type="common">Lichen-forming fungus</name>
    <dbReference type="NCBI Taxonomy" id="1263415"/>
    <lineage>
        <taxon>Eukaryota</taxon>
        <taxon>Fungi</taxon>
        <taxon>Dikarya</taxon>
        <taxon>Ascomycota</taxon>
        <taxon>Pezizomycotina</taxon>
        <taxon>Eurotiomycetes</taxon>
        <taxon>Chaetothyriomycetidae</taxon>
        <taxon>Verrucariales</taxon>
        <taxon>Verrucariaceae</taxon>
        <taxon>Endocarpon</taxon>
    </lineage>
</organism>
<feature type="transmembrane region" description="Helical" evidence="5">
    <location>
        <begin position="86"/>
        <end position="107"/>
    </location>
</feature>
<sequence length="255" mass="28037">MDGKYHGVIDAIQDQLCIPSTFYYLPIYFQWAEGISAATSDIGTVPYDLPINRCNAPRHESLGQLLTFQAFGVITADQTIFALGHAVPWMVLGLAFTAVGLGLIYTFNVGSPAKILGVTEGGVRFQMPIMIMQATTREQDVLLATAILRRKCDNCWVGAPLVSQLYRRTFHNSLLKQPPITAPNIDPIPILHPGTTQLEEIVPVGWLDGALKAYVAGFREILVIAVAFTGATFISAFEFRFLSIRQTMMAEVQNS</sequence>
<evidence type="ECO:0000256" key="4">
    <source>
        <dbReference type="ARBA" id="ARBA00023136"/>
    </source>
</evidence>
<evidence type="ECO:0000313" key="6">
    <source>
        <dbReference type="EMBL" id="ERF68506.1"/>
    </source>
</evidence>
<feature type="transmembrane region" description="Helical" evidence="5">
    <location>
        <begin position="221"/>
        <end position="239"/>
    </location>
</feature>
<evidence type="ECO:0000256" key="5">
    <source>
        <dbReference type="SAM" id="Phobius"/>
    </source>
</evidence>
<comment type="subcellular location">
    <subcellularLocation>
        <location evidence="1">Membrane</location>
        <topology evidence="1">Multi-pass membrane protein</topology>
    </subcellularLocation>
</comment>
<keyword evidence="3 5" id="KW-1133">Transmembrane helix</keyword>
<dbReference type="Proteomes" id="UP000019373">
    <property type="component" value="Unassembled WGS sequence"/>
</dbReference>
<dbReference type="HOGENOM" id="CLU_000960_8_2_1"/>
<evidence type="ECO:0000256" key="3">
    <source>
        <dbReference type="ARBA" id="ARBA00022989"/>
    </source>
</evidence>
<dbReference type="eggNOG" id="KOG0254">
    <property type="taxonomic scope" value="Eukaryota"/>
</dbReference>
<evidence type="ECO:0000256" key="2">
    <source>
        <dbReference type="ARBA" id="ARBA00022692"/>
    </source>
</evidence>
<keyword evidence="2 5" id="KW-0812">Transmembrane</keyword>
<accession>U1G9Z1</accession>
<dbReference type="PANTHER" id="PTHR23501:SF198">
    <property type="entry name" value="AZOLE RESISTANCE PROTEIN 1-RELATED"/>
    <property type="match status" value="1"/>
</dbReference>
<gene>
    <name evidence="6" type="ORF">EPUS_05645</name>
</gene>
<dbReference type="RefSeq" id="XP_007805857.1">
    <property type="nucleotide sequence ID" value="XM_007807666.1"/>
</dbReference>
<dbReference type="GO" id="GO:0022857">
    <property type="term" value="F:transmembrane transporter activity"/>
    <property type="evidence" value="ECO:0007669"/>
    <property type="project" value="TreeGrafter"/>
</dbReference>
<dbReference type="PANTHER" id="PTHR23501">
    <property type="entry name" value="MAJOR FACILITATOR SUPERFAMILY"/>
    <property type="match status" value="1"/>
</dbReference>
<proteinExistence type="predicted"/>
<evidence type="ECO:0000256" key="1">
    <source>
        <dbReference type="ARBA" id="ARBA00004141"/>
    </source>
</evidence>
<reference evidence="7" key="1">
    <citation type="journal article" date="2014" name="BMC Genomics">
        <title>Genome characteristics reveal the impact of lichenization on lichen-forming fungus Endocarpon pusillum Hedwig (Verrucariales, Ascomycota).</title>
        <authorList>
            <person name="Wang Y.-Y."/>
            <person name="Liu B."/>
            <person name="Zhang X.-Y."/>
            <person name="Zhou Q.-M."/>
            <person name="Zhang T."/>
            <person name="Li H."/>
            <person name="Yu Y.-F."/>
            <person name="Zhang X.-L."/>
            <person name="Hao X.-Y."/>
            <person name="Wang M."/>
            <person name="Wang L."/>
            <person name="Wei J.-C."/>
        </authorList>
    </citation>
    <scope>NUCLEOTIDE SEQUENCE [LARGE SCALE GENOMIC DNA]</scope>
    <source>
        <strain evidence="7">Z07020 / HMAS-L-300199</strain>
    </source>
</reference>
<dbReference type="AlphaFoldDB" id="U1G9Z1"/>
<keyword evidence="4 5" id="KW-0472">Membrane</keyword>
<dbReference type="GO" id="GO:0005886">
    <property type="term" value="C:plasma membrane"/>
    <property type="evidence" value="ECO:0007669"/>
    <property type="project" value="TreeGrafter"/>
</dbReference>
<name>U1G9Z1_ENDPU</name>